<evidence type="ECO:0000313" key="7">
    <source>
        <dbReference type="Proteomes" id="UP001321749"/>
    </source>
</evidence>
<dbReference type="Pfam" id="PF01485">
    <property type="entry name" value="IBR"/>
    <property type="match status" value="1"/>
</dbReference>
<evidence type="ECO:0000256" key="1">
    <source>
        <dbReference type="ARBA" id="ARBA00022723"/>
    </source>
</evidence>
<keyword evidence="7" id="KW-1185">Reference proteome</keyword>
<sequence length="152" mass="16884">MVKFISASLDSSNLEPRCCNHGIDIQSTISRLPWASRTSIRHRYFLLTRGYCGNPSCSARLSMAKTDIGADGPARIIYCKTCRSTTCLKCRNLHHPGRSCRENDASLAQLLDLGKSSGWKRCTSCGALVERTDGCQYVKCRCGVYSKIPDRK</sequence>
<keyword evidence="4" id="KW-0862">Zinc</keyword>
<reference evidence="6" key="2">
    <citation type="submission" date="2023-06" db="EMBL/GenBank/DDBJ databases">
        <authorList>
            <consortium name="Lawrence Berkeley National Laboratory"/>
            <person name="Mondo S.J."/>
            <person name="Hensen N."/>
            <person name="Bonometti L."/>
            <person name="Westerberg I."/>
            <person name="Brannstrom I.O."/>
            <person name="Guillou S."/>
            <person name="Cros-Aarteil S."/>
            <person name="Calhoun S."/>
            <person name="Haridas S."/>
            <person name="Kuo A."/>
            <person name="Pangilinan J."/>
            <person name="Riley R."/>
            <person name="Labutti K."/>
            <person name="Andreopoulos B."/>
            <person name="Lipzen A."/>
            <person name="Chen C."/>
            <person name="Yanf M."/>
            <person name="Daum C."/>
            <person name="Ng V."/>
            <person name="Clum A."/>
            <person name="Steindorff A."/>
            <person name="Ohm R."/>
            <person name="Martin F."/>
            <person name="Silar P."/>
            <person name="Natvig D."/>
            <person name="Lalanne C."/>
            <person name="Gautier V."/>
            <person name="Ament-Velasquez S.L."/>
            <person name="Kruys A."/>
            <person name="Hutchinson M.I."/>
            <person name="Powell A.J."/>
            <person name="Barry K."/>
            <person name="Miller A.N."/>
            <person name="Grigoriev I.V."/>
            <person name="Debuchy R."/>
            <person name="Gladieux P."/>
            <person name="Thoren M.H."/>
            <person name="Johannesson H."/>
        </authorList>
    </citation>
    <scope>NUCLEOTIDE SEQUENCE</scope>
    <source>
        <strain evidence="6">PSN324</strain>
    </source>
</reference>
<comment type="caution">
    <text evidence="6">The sequence shown here is derived from an EMBL/GenBank/DDBJ whole genome shotgun (WGS) entry which is preliminary data.</text>
</comment>
<dbReference type="Proteomes" id="UP001321749">
    <property type="component" value="Unassembled WGS sequence"/>
</dbReference>
<protein>
    <recommendedName>
        <fullName evidence="5">IBR domain-containing protein</fullName>
    </recommendedName>
</protein>
<gene>
    <name evidence="6" type="ORF">QBC42DRAFT_270583</name>
</gene>
<feature type="domain" description="IBR" evidence="5">
    <location>
        <begin position="50"/>
        <end position="100"/>
    </location>
</feature>
<dbReference type="EMBL" id="MU864995">
    <property type="protein sequence ID" value="KAK4461202.1"/>
    <property type="molecule type" value="Genomic_DNA"/>
</dbReference>
<dbReference type="AlphaFoldDB" id="A0AAV9HKQ6"/>
<dbReference type="SUPFAM" id="SSF57850">
    <property type="entry name" value="RING/U-box"/>
    <property type="match status" value="1"/>
</dbReference>
<evidence type="ECO:0000256" key="2">
    <source>
        <dbReference type="ARBA" id="ARBA00022771"/>
    </source>
</evidence>
<dbReference type="InterPro" id="IPR002867">
    <property type="entry name" value="IBR_dom"/>
</dbReference>
<evidence type="ECO:0000313" key="6">
    <source>
        <dbReference type="EMBL" id="KAK4461202.1"/>
    </source>
</evidence>
<accession>A0AAV9HKQ6</accession>
<dbReference type="GO" id="GO:0008270">
    <property type="term" value="F:zinc ion binding"/>
    <property type="evidence" value="ECO:0007669"/>
    <property type="project" value="UniProtKB-KW"/>
</dbReference>
<dbReference type="GO" id="GO:0016567">
    <property type="term" value="P:protein ubiquitination"/>
    <property type="evidence" value="ECO:0007669"/>
    <property type="project" value="InterPro"/>
</dbReference>
<keyword evidence="2" id="KW-0863">Zinc-finger</keyword>
<dbReference type="InterPro" id="IPR031127">
    <property type="entry name" value="E3_UB_ligase_RBR"/>
</dbReference>
<organism evidence="6 7">
    <name type="scientific">Cladorrhinum samala</name>
    <dbReference type="NCBI Taxonomy" id="585594"/>
    <lineage>
        <taxon>Eukaryota</taxon>
        <taxon>Fungi</taxon>
        <taxon>Dikarya</taxon>
        <taxon>Ascomycota</taxon>
        <taxon>Pezizomycotina</taxon>
        <taxon>Sordariomycetes</taxon>
        <taxon>Sordariomycetidae</taxon>
        <taxon>Sordariales</taxon>
        <taxon>Podosporaceae</taxon>
        <taxon>Cladorrhinum</taxon>
    </lineage>
</organism>
<evidence type="ECO:0000256" key="4">
    <source>
        <dbReference type="ARBA" id="ARBA00022833"/>
    </source>
</evidence>
<reference evidence="6" key="1">
    <citation type="journal article" date="2023" name="Mol. Phylogenet. Evol.">
        <title>Genome-scale phylogeny and comparative genomics of the fungal order Sordariales.</title>
        <authorList>
            <person name="Hensen N."/>
            <person name="Bonometti L."/>
            <person name="Westerberg I."/>
            <person name="Brannstrom I.O."/>
            <person name="Guillou S."/>
            <person name="Cros-Aarteil S."/>
            <person name="Calhoun S."/>
            <person name="Haridas S."/>
            <person name="Kuo A."/>
            <person name="Mondo S."/>
            <person name="Pangilinan J."/>
            <person name="Riley R."/>
            <person name="LaButti K."/>
            <person name="Andreopoulos B."/>
            <person name="Lipzen A."/>
            <person name="Chen C."/>
            <person name="Yan M."/>
            <person name="Daum C."/>
            <person name="Ng V."/>
            <person name="Clum A."/>
            <person name="Steindorff A."/>
            <person name="Ohm R.A."/>
            <person name="Martin F."/>
            <person name="Silar P."/>
            <person name="Natvig D.O."/>
            <person name="Lalanne C."/>
            <person name="Gautier V."/>
            <person name="Ament-Velasquez S.L."/>
            <person name="Kruys A."/>
            <person name="Hutchinson M.I."/>
            <person name="Powell A.J."/>
            <person name="Barry K."/>
            <person name="Miller A.N."/>
            <person name="Grigoriev I.V."/>
            <person name="Debuchy R."/>
            <person name="Gladieux P."/>
            <person name="Hiltunen Thoren M."/>
            <person name="Johannesson H."/>
        </authorList>
    </citation>
    <scope>NUCLEOTIDE SEQUENCE</scope>
    <source>
        <strain evidence="6">PSN324</strain>
    </source>
</reference>
<dbReference type="PANTHER" id="PTHR11685">
    <property type="entry name" value="RBR FAMILY RING FINGER AND IBR DOMAIN-CONTAINING"/>
    <property type="match status" value="1"/>
</dbReference>
<name>A0AAV9HKQ6_9PEZI</name>
<keyword evidence="3" id="KW-0833">Ubl conjugation pathway</keyword>
<evidence type="ECO:0000256" key="3">
    <source>
        <dbReference type="ARBA" id="ARBA00022786"/>
    </source>
</evidence>
<proteinExistence type="predicted"/>
<keyword evidence="1" id="KW-0479">Metal-binding</keyword>
<dbReference type="Gene3D" id="1.20.120.1750">
    <property type="match status" value="1"/>
</dbReference>
<dbReference type="GO" id="GO:0004842">
    <property type="term" value="F:ubiquitin-protein transferase activity"/>
    <property type="evidence" value="ECO:0007669"/>
    <property type="project" value="InterPro"/>
</dbReference>
<evidence type="ECO:0000259" key="5">
    <source>
        <dbReference type="Pfam" id="PF01485"/>
    </source>
</evidence>